<dbReference type="SUPFAM" id="SSF160246">
    <property type="entry name" value="EspE N-terminal domain-like"/>
    <property type="match status" value="2"/>
</dbReference>
<name>A0A7M3MJ51_9BACT</name>
<evidence type="ECO:0000313" key="1">
    <source>
        <dbReference type="EMBL" id="TVM19497.1"/>
    </source>
</evidence>
<proteinExistence type="predicted"/>
<reference evidence="1 2" key="1">
    <citation type="submission" date="2018-06" db="EMBL/GenBank/DDBJ databases">
        <title>Complete genome of Desulfovibrio indonesiensis P37SLT.</title>
        <authorList>
            <person name="Crispim J.S."/>
            <person name="Vidigal P.M.P."/>
            <person name="Silva L.C.F."/>
            <person name="Laguardia C.N."/>
            <person name="Araujo L.C."/>
            <person name="Dias R.S."/>
            <person name="Sousa M.P."/>
            <person name="Paula S.O."/>
            <person name="Silva C."/>
        </authorList>
    </citation>
    <scope>NUCLEOTIDE SEQUENCE [LARGE SCALE GENOMIC DNA]</scope>
    <source>
        <strain evidence="1 2">P37SLT</strain>
    </source>
</reference>
<evidence type="ECO:0008006" key="3">
    <source>
        <dbReference type="Google" id="ProtNLM"/>
    </source>
</evidence>
<comment type="caution">
    <text evidence="1">The sequence shown here is derived from an EMBL/GenBank/DDBJ whole genome shotgun (WGS) entry which is preliminary data.</text>
</comment>
<dbReference type="InterPro" id="IPR037257">
    <property type="entry name" value="T2SS_E_N_sf"/>
</dbReference>
<dbReference type="Proteomes" id="UP000448292">
    <property type="component" value="Unassembled WGS sequence"/>
</dbReference>
<keyword evidence="2" id="KW-1185">Reference proteome</keyword>
<gene>
    <name evidence="1" type="ORF">DPQ33_03830</name>
</gene>
<accession>A0A7M3MJ51</accession>
<sequence length="279" mass="31353">MIVPKRQCFFGRHLVQTGIVNPKQLDRAISRQKQSNALLGRLAQEQKLLTPEQISAILERQQHDPRRFGELAVAMGFITGEQLETLLDNQANNHIYLGEALIKENILSRDALVAQLNIFQTLMLAHEEEISGILSRAQHGDALVSLYDITRTYFFRIGFLAKAVRLEQGIPNDIHGAQVFMEQRSRGSLAYFGVILPESLLGQLASPLREQSAVDSGKDREIASEVLHNLNYLYCEQSRKSGTKVRHGAVRYDLPASVSTVETIRMQTVFDDFAVAYCT</sequence>
<evidence type="ECO:0000313" key="2">
    <source>
        <dbReference type="Proteomes" id="UP000448292"/>
    </source>
</evidence>
<organism evidence="1 2">
    <name type="scientific">Oceanidesulfovibrio indonesiensis</name>
    <dbReference type="NCBI Taxonomy" id="54767"/>
    <lineage>
        <taxon>Bacteria</taxon>
        <taxon>Pseudomonadati</taxon>
        <taxon>Thermodesulfobacteriota</taxon>
        <taxon>Desulfovibrionia</taxon>
        <taxon>Desulfovibrionales</taxon>
        <taxon>Desulfovibrionaceae</taxon>
        <taxon>Oceanidesulfovibrio</taxon>
    </lineage>
</organism>
<dbReference type="EMBL" id="QMIE01000002">
    <property type="protein sequence ID" value="TVM19497.1"/>
    <property type="molecule type" value="Genomic_DNA"/>
</dbReference>
<protein>
    <recommendedName>
        <fullName evidence="3">Chemotaxis protein CheX</fullName>
    </recommendedName>
</protein>
<dbReference type="AlphaFoldDB" id="A0A7M3MJ51"/>